<dbReference type="GO" id="GO:0030154">
    <property type="term" value="P:cell differentiation"/>
    <property type="evidence" value="ECO:0007669"/>
    <property type="project" value="UniProtKB-KW"/>
</dbReference>
<dbReference type="EMBL" id="JAUPFM010000014">
    <property type="protein sequence ID" value="KAK2830394.1"/>
    <property type="molecule type" value="Genomic_DNA"/>
</dbReference>
<evidence type="ECO:0000256" key="10">
    <source>
        <dbReference type="ARBA" id="ARBA00022541"/>
    </source>
</evidence>
<evidence type="ECO:0000256" key="15">
    <source>
        <dbReference type="ARBA" id="ARBA00023054"/>
    </source>
</evidence>
<keyword evidence="18" id="KW-0966">Cell projection</keyword>
<dbReference type="GO" id="GO:0006935">
    <property type="term" value="P:chemotaxis"/>
    <property type="evidence" value="ECO:0007669"/>
    <property type="project" value="UniProtKB-KW"/>
</dbReference>
<evidence type="ECO:0000256" key="20">
    <source>
        <dbReference type="SAM" id="MobiDB-lite"/>
    </source>
</evidence>
<keyword evidence="9" id="KW-0145">Chemotaxis</keyword>
<keyword evidence="14" id="KW-0130">Cell adhesion</keyword>
<keyword evidence="8" id="KW-0963">Cytoplasm</keyword>
<accession>A0AA88SFT1</accession>
<evidence type="ECO:0000256" key="2">
    <source>
        <dbReference type="ARBA" id="ARBA00004245"/>
    </source>
</evidence>
<dbReference type="Pfam" id="PF15903">
    <property type="entry name" value="PL48"/>
    <property type="match status" value="1"/>
</dbReference>
<keyword evidence="7" id="KW-1003">Cell membrane</keyword>
<evidence type="ECO:0000256" key="19">
    <source>
        <dbReference type="SAM" id="Coils"/>
    </source>
</evidence>
<feature type="coiled-coil region" evidence="19">
    <location>
        <begin position="608"/>
        <end position="638"/>
    </location>
</feature>
<dbReference type="GO" id="GO:0060171">
    <property type="term" value="C:stereocilium membrane"/>
    <property type="evidence" value="ECO:0007669"/>
    <property type="project" value="UniProtKB-SubCell"/>
</dbReference>
<protein>
    <recommendedName>
        <fullName evidence="6">Rho family-interacting cell polarization regulator 2</fullName>
    </recommendedName>
</protein>
<dbReference type="GO" id="GO:0016324">
    <property type="term" value="C:apical plasma membrane"/>
    <property type="evidence" value="ECO:0007669"/>
    <property type="project" value="UniProtKB-SubCell"/>
</dbReference>
<feature type="compositionally biased region" description="Basic and acidic residues" evidence="20">
    <location>
        <begin position="460"/>
        <end position="469"/>
    </location>
</feature>
<evidence type="ECO:0000259" key="21">
    <source>
        <dbReference type="Pfam" id="PF15903"/>
    </source>
</evidence>
<dbReference type="InterPro" id="IPR011989">
    <property type="entry name" value="ARM-like"/>
</dbReference>
<dbReference type="GO" id="GO:0007605">
    <property type="term" value="P:sensory perception of sound"/>
    <property type="evidence" value="ECO:0007669"/>
    <property type="project" value="UniProtKB-KW"/>
</dbReference>
<evidence type="ECO:0000256" key="16">
    <source>
        <dbReference type="ARBA" id="ARBA00023136"/>
    </source>
</evidence>
<dbReference type="GO" id="GO:0007517">
    <property type="term" value="P:muscle organ development"/>
    <property type="evidence" value="ECO:0007669"/>
    <property type="project" value="UniProtKB-KW"/>
</dbReference>
<dbReference type="SUPFAM" id="SSF48371">
    <property type="entry name" value="ARM repeat"/>
    <property type="match status" value="1"/>
</dbReference>
<evidence type="ECO:0000256" key="17">
    <source>
        <dbReference type="ARBA" id="ARBA00023212"/>
    </source>
</evidence>
<dbReference type="GO" id="GO:0005856">
    <property type="term" value="C:cytoskeleton"/>
    <property type="evidence" value="ECO:0007669"/>
    <property type="project" value="UniProtKB-SubCell"/>
</dbReference>
<evidence type="ECO:0000256" key="11">
    <source>
        <dbReference type="ARBA" id="ARBA00022700"/>
    </source>
</evidence>
<gene>
    <name evidence="22" type="ORF">Q5P01_018325</name>
</gene>
<dbReference type="AlphaFoldDB" id="A0AA88SFT1"/>
<evidence type="ECO:0000256" key="18">
    <source>
        <dbReference type="ARBA" id="ARBA00023273"/>
    </source>
</evidence>
<feature type="coiled-coil region" evidence="19">
    <location>
        <begin position="209"/>
        <end position="236"/>
    </location>
</feature>
<feature type="compositionally biased region" description="Low complexity" evidence="20">
    <location>
        <begin position="515"/>
        <end position="526"/>
    </location>
</feature>
<evidence type="ECO:0000256" key="13">
    <source>
        <dbReference type="ARBA" id="ARBA00022782"/>
    </source>
</evidence>
<feature type="domain" description="FAM65 N-terminal" evidence="21">
    <location>
        <begin position="49"/>
        <end position="395"/>
    </location>
</feature>
<evidence type="ECO:0000256" key="7">
    <source>
        <dbReference type="ARBA" id="ARBA00022475"/>
    </source>
</evidence>
<feature type="compositionally biased region" description="Acidic residues" evidence="20">
    <location>
        <begin position="470"/>
        <end position="481"/>
    </location>
</feature>
<evidence type="ECO:0000256" key="14">
    <source>
        <dbReference type="ARBA" id="ARBA00022889"/>
    </source>
</evidence>
<feature type="compositionally biased region" description="Low complexity" evidence="20">
    <location>
        <begin position="418"/>
        <end position="455"/>
    </location>
</feature>
<keyword evidence="10" id="KW-0517">Myogenesis</keyword>
<dbReference type="Gene3D" id="1.25.10.10">
    <property type="entry name" value="Leucine-rich Repeat Variant"/>
    <property type="match status" value="1"/>
</dbReference>
<dbReference type="InterPro" id="IPR031780">
    <property type="entry name" value="FAM65_N"/>
</dbReference>
<comment type="similarity">
    <text evidence="5">Belongs to the RIPOR family.</text>
</comment>
<keyword evidence="11" id="KW-0734">Signal transduction inhibitor</keyword>
<dbReference type="GO" id="GO:0007155">
    <property type="term" value="P:cell adhesion"/>
    <property type="evidence" value="ECO:0007669"/>
    <property type="project" value="UniProtKB-KW"/>
</dbReference>
<evidence type="ECO:0000313" key="23">
    <source>
        <dbReference type="Proteomes" id="UP001187415"/>
    </source>
</evidence>
<dbReference type="PANTHER" id="PTHR15829">
    <property type="entry name" value="PROTEIN KINASE PKN/PRK1, EFFECTOR"/>
    <property type="match status" value="1"/>
</dbReference>
<dbReference type="InterPro" id="IPR026136">
    <property type="entry name" value="RIPOR3"/>
</dbReference>
<evidence type="ECO:0000256" key="1">
    <source>
        <dbReference type="ARBA" id="ARBA00004221"/>
    </source>
</evidence>
<feature type="compositionally biased region" description="Basic residues" evidence="20">
    <location>
        <begin position="81"/>
        <end position="92"/>
    </location>
</feature>
<evidence type="ECO:0000256" key="8">
    <source>
        <dbReference type="ARBA" id="ARBA00022490"/>
    </source>
</evidence>
<evidence type="ECO:0000256" key="5">
    <source>
        <dbReference type="ARBA" id="ARBA00005744"/>
    </source>
</evidence>
<keyword evidence="12" id="KW-1009">Hearing</keyword>
<reference evidence="22" key="1">
    <citation type="submission" date="2023-07" db="EMBL/GenBank/DDBJ databases">
        <title>Chromosome-level Genome Assembly of Striped Snakehead (Channa striata).</title>
        <authorList>
            <person name="Liu H."/>
        </authorList>
    </citation>
    <scope>NUCLEOTIDE SEQUENCE</scope>
    <source>
        <strain evidence="22">Gz</strain>
        <tissue evidence="22">Muscle</tissue>
    </source>
</reference>
<dbReference type="PANTHER" id="PTHR15829:SF2">
    <property type="entry name" value="RHO FAMILY-INTERACTING CELL POLARIZATION REGULATOR 2"/>
    <property type="match status" value="1"/>
</dbReference>
<dbReference type="GO" id="GO:0030175">
    <property type="term" value="C:filopodium"/>
    <property type="evidence" value="ECO:0007669"/>
    <property type="project" value="UniProtKB-SubCell"/>
</dbReference>
<evidence type="ECO:0000256" key="6">
    <source>
        <dbReference type="ARBA" id="ARBA00013627"/>
    </source>
</evidence>
<name>A0AA88SFT1_CHASR</name>
<evidence type="ECO:0000256" key="4">
    <source>
        <dbReference type="ARBA" id="ARBA00004486"/>
    </source>
</evidence>
<keyword evidence="15 19" id="KW-0175">Coiled coil</keyword>
<keyword evidence="13" id="KW-0221">Differentiation</keyword>
<evidence type="ECO:0000256" key="3">
    <source>
        <dbReference type="ARBA" id="ARBA00004289"/>
    </source>
</evidence>
<proteinExistence type="inferred from homology"/>
<evidence type="ECO:0000256" key="12">
    <source>
        <dbReference type="ARBA" id="ARBA00022740"/>
    </source>
</evidence>
<keyword evidence="16" id="KW-0472">Membrane</keyword>
<keyword evidence="17" id="KW-0206">Cytoskeleton</keyword>
<sequence>MATTDISEDDLNEMMREEAEDVFYETGVSSRIPDIMAAGTHSPGGPNGIIRSQSFAGFSTLQERRSRCNSFMGNSAAPKKPQSKPKKPHLSGHKGGSSSREPQPKRLEEVYTALKQGLDEYLEVHQTELDKLMSLMKDMKRNSRLGVLYDLDKQIKTIERYMRRLEFHMSKVDELYEAFCIQSRLREGASRMKQAFSSSPSTKGTKESIAEVNRRYKEYTENMGAFETEVENLLGEFHIKMKGLAGFARLCPGDQYEIFMRYGRQRWKLKGRIEVNSRQSWDGDEMIFMPLISDLINIKVTELKGLATHMLVGSVICETKELFTAMPQVVAVDVNDLGTIKLNLEVTWYPFDVEDLTLSSGNVSKATALQRRVSVYSQGTPETPTFQDTSFFSTLPDDVFENGSCGVAECKRLSFTFSDTSGSTPSPSPALSSHSPRQSNPEITVTPPETEPSPTQILPTREDSIAEEHLMEEEEDEEDGETGSRGSGGTSTSLASDEAEVAEDSEWERTESQRNSSSNCGSAAASLCSDGHLSTVAPEDVFLDQTDELKPVELDTEEAGSLTRQLVKRLTSSEIVPPSGSSTEGGGSLSWAGEGSRAFLESSLEEAIHSLLMKLESLTHRCRELQDLEQEVMRLEDLLKCRLPGHRSRSSSLSLTVESALESFDFLNTSDFDDEDTGDDNAVLSIPQQRSPLFDADGERIGGQHPEARGHLSEALTEDTGVGNSVAGSPLPLTTGNENLDVAIVIHLQYCNHLIQVLTSGVDAWKRRSLLVKLSGQTQLLEELAEISVDRLGAITSAADVLPGLAECPELMTLWSECSGSAGLFHTTLDRVFQHMNQRYTAVLQERHPHSADTVISVVVGEMVDRSDLVVPQSPPSSALSQDVLTVFQFHNYILQHEVQDMETHLLQLAREELFVEALCSKDYSQCLAELDAVPVSLLWPRNSTLRALVSLLTAEDPQVNKSAAEYLSRGASHSHFRTRAVECYTQMLSEAGVQTQRAACSALSSLQAVESIRAVVALCDSADEELRHVAIETLLIFGEEGRLAYEQLDMVPGEMIRLGTRRGNAVTTAF</sequence>
<dbReference type="GO" id="GO:0009968">
    <property type="term" value="P:negative regulation of signal transduction"/>
    <property type="evidence" value="ECO:0007669"/>
    <property type="project" value="UniProtKB-KW"/>
</dbReference>
<comment type="subcellular location">
    <subcellularLocation>
        <location evidence="1">Apical cell membrane</location>
    </subcellularLocation>
    <subcellularLocation>
        <location evidence="4">Cell projection</location>
        <location evidence="4">Filopodium</location>
    </subcellularLocation>
    <subcellularLocation>
        <location evidence="3">Cell projection</location>
        <location evidence="3">Stereocilium membrane</location>
    </subcellularLocation>
    <subcellularLocation>
        <location evidence="2">Cytoplasm</location>
        <location evidence="2">Cytoskeleton</location>
    </subcellularLocation>
</comment>
<evidence type="ECO:0000313" key="22">
    <source>
        <dbReference type="EMBL" id="KAK2830394.1"/>
    </source>
</evidence>
<dbReference type="InterPro" id="IPR016024">
    <property type="entry name" value="ARM-type_fold"/>
</dbReference>
<comment type="caution">
    <text evidence="22">The sequence shown here is derived from an EMBL/GenBank/DDBJ whole genome shotgun (WGS) entry which is preliminary data.</text>
</comment>
<feature type="region of interest" description="Disordered" evidence="20">
    <location>
        <begin position="71"/>
        <end position="105"/>
    </location>
</feature>
<feature type="compositionally biased region" description="Acidic residues" evidence="20">
    <location>
        <begin position="497"/>
        <end position="506"/>
    </location>
</feature>
<evidence type="ECO:0000256" key="9">
    <source>
        <dbReference type="ARBA" id="ARBA00022500"/>
    </source>
</evidence>
<feature type="region of interest" description="Disordered" evidence="20">
    <location>
        <begin position="418"/>
        <end position="526"/>
    </location>
</feature>
<organism evidence="22 23">
    <name type="scientific">Channa striata</name>
    <name type="common">Snakehead murrel</name>
    <name type="synonym">Ophicephalus striatus</name>
    <dbReference type="NCBI Taxonomy" id="64152"/>
    <lineage>
        <taxon>Eukaryota</taxon>
        <taxon>Metazoa</taxon>
        <taxon>Chordata</taxon>
        <taxon>Craniata</taxon>
        <taxon>Vertebrata</taxon>
        <taxon>Euteleostomi</taxon>
        <taxon>Actinopterygii</taxon>
        <taxon>Neopterygii</taxon>
        <taxon>Teleostei</taxon>
        <taxon>Neoteleostei</taxon>
        <taxon>Acanthomorphata</taxon>
        <taxon>Anabantaria</taxon>
        <taxon>Anabantiformes</taxon>
        <taxon>Channoidei</taxon>
        <taxon>Channidae</taxon>
        <taxon>Channa</taxon>
    </lineage>
</organism>
<keyword evidence="23" id="KW-1185">Reference proteome</keyword>
<dbReference type="Proteomes" id="UP001187415">
    <property type="component" value="Unassembled WGS sequence"/>
</dbReference>
<feature type="coiled-coil region" evidence="19">
    <location>
        <begin position="122"/>
        <end position="178"/>
    </location>
</feature>